<sequence>MLNSIHLPCVPSGFESLAWSTDGDLAVAAGEYVQILTLKRPDEDSSGPLNKDEWNITRLRVNLFTQAEWQNIQPQNRDDFSVGVEQSTSNVVGIAWSPPGLARFRRSVLAVLTSNLLLSLWEFAGMPGQWNRVAVINHAFHLDPKAPEPLSGLELRRSNIRSFHWCPPLHIPPQNQGLAREAESRWGIHLLMVTNDANEAILLRVRRTAHEKGLSMPYSVEKLALHSLQDEKQLYPQVCSSSLLRRAMQIKARALSASCGPWLETARTSDEDIFSVTAMIAVTLGSKLRTFKAVVTLQESDLGRGEFTSMPVRARLSGHSTSPMVSDSTTRPVNGPIRWISTVSQRSTHFKKAVPDLVYLQTSSTTIILTAATNASLLTIPLPRDLYLDNPANEVKLNIEERLFSSFVEEDGERPHRYMMPTGETANIHVGNAGGLGATFQVNGEEISRTPQTPSWNHFMRDSLEQFDLDRDLGGQSIARVWGLASFRDVVAVLFSRHPTDMIEYRVASDERSTIAFTSETSNHSDDIHALLAPSASATQSWSPKDQREAVISYVLSSLDSEAENDLETQRLVYASACCAIVDQEGKAIREHARLSLEKLAALTGADLSEEIAKCNAEPAAVSAKTTAQLNGPGIHLFERCEICDAGISWTSADEAQCDDGHLLGLFPGLFREPGLSKYCSLCQAEYINEETIAHIHEGSLSPLFRSIFGAFDTCLYCGGKFQAGL</sequence>
<dbReference type="GO" id="GO:0000127">
    <property type="term" value="C:transcription factor TFIIIC complex"/>
    <property type="evidence" value="ECO:0007669"/>
    <property type="project" value="InterPro"/>
</dbReference>
<gene>
    <name evidence="3" type="ORF">N7539_006509</name>
</gene>
<evidence type="ECO:0000313" key="3">
    <source>
        <dbReference type="EMBL" id="KAJ5483063.1"/>
    </source>
</evidence>
<evidence type="ECO:0008006" key="5">
    <source>
        <dbReference type="Google" id="ProtNLM"/>
    </source>
</evidence>
<dbReference type="GO" id="GO:0006384">
    <property type="term" value="P:transcription initiation at RNA polymerase III promoter"/>
    <property type="evidence" value="ECO:0007669"/>
    <property type="project" value="InterPro"/>
</dbReference>
<dbReference type="Pfam" id="PF12657">
    <property type="entry name" value="TFIIIC_delta"/>
    <property type="match status" value="1"/>
</dbReference>
<accession>A0A9W9X379</accession>
<dbReference type="Pfam" id="PF12660">
    <property type="entry name" value="zf-TFIIIC"/>
    <property type="match status" value="1"/>
</dbReference>
<dbReference type="Proteomes" id="UP001148312">
    <property type="component" value="Unassembled WGS sequence"/>
</dbReference>
<reference evidence="3" key="1">
    <citation type="submission" date="2022-12" db="EMBL/GenBank/DDBJ databases">
        <authorList>
            <person name="Petersen C."/>
        </authorList>
    </citation>
    <scope>NUCLEOTIDE SEQUENCE</scope>
    <source>
        <strain evidence="3">IBT 30728</strain>
    </source>
</reference>
<protein>
    <recommendedName>
        <fullName evidence="5">Transcription factor IIIC 90kDa subunit N-terminal domain-containing protein</fullName>
    </recommendedName>
</protein>
<reference evidence="3" key="2">
    <citation type="journal article" date="2023" name="IMA Fungus">
        <title>Comparative genomic study of the Penicillium genus elucidates a diverse pangenome and 15 lateral gene transfer events.</title>
        <authorList>
            <person name="Petersen C."/>
            <person name="Sorensen T."/>
            <person name="Nielsen M.R."/>
            <person name="Sondergaard T.E."/>
            <person name="Sorensen J.L."/>
            <person name="Fitzpatrick D.A."/>
            <person name="Frisvad J.C."/>
            <person name="Nielsen K.L."/>
        </authorList>
    </citation>
    <scope>NUCLEOTIDE SEQUENCE</scope>
    <source>
        <strain evidence="3">IBT 30728</strain>
    </source>
</reference>
<keyword evidence="4" id="KW-1185">Reference proteome</keyword>
<evidence type="ECO:0000313" key="4">
    <source>
        <dbReference type="Proteomes" id="UP001148312"/>
    </source>
</evidence>
<dbReference type="GO" id="GO:0004402">
    <property type="term" value="F:histone acetyltransferase activity"/>
    <property type="evidence" value="ECO:0007669"/>
    <property type="project" value="InterPro"/>
</dbReference>
<dbReference type="PANTHER" id="PTHR15496">
    <property type="entry name" value="GENERAL TRANSCRIPTION FACTOR 3C POLYPEPTIDE 4 FAMILY"/>
    <property type="match status" value="1"/>
</dbReference>
<organism evidence="3 4">
    <name type="scientific">Penicillium diatomitis</name>
    <dbReference type="NCBI Taxonomy" id="2819901"/>
    <lineage>
        <taxon>Eukaryota</taxon>
        <taxon>Fungi</taxon>
        <taxon>Dikarya</taxon>
        <taxon>Ascomycota</taxon>
        <taxon>Pezizomycotina</taxon>
        <taxon>Eurotiomycetes</taxon>
        <taxon>Eurotiomycetidae</taxon>
        <taxon>Eurotiales</taxon>
        <taxon>Aspergillaceae</taxon>
        <taxon>Penicillium</taxon>
    </lineage>
</organism>
<evidence type="ECO:0000259" key="1">
    <source>
        <dbReference type="Pfam" id="PF12657"/>
    </source>
</evidence>
<name>A0A9W9X379_9EURO</name>
<dbReference type="PANTHER" id="PTHR15496:SF2">
    <property type="entry name" value="GENERAL TRANSCRIPTION FACTOR 3C POLYPEPTIDE 4"/>
    <property type="match status" value="1"/>
</dbReference>
<proteinExistence type="predicted"/>
<dbReference type="RefSeq" id="XP_056789035.1">
    <property type="nucleotide sequence ID" value="XM_056936111.1"/>
</dbReference>
<feature type="domain" description="Transcription factor IIIC putative zinc-finger" evidence="2">
    <location>
        <begin position="629"/>
        <end position="722"/>
    </location>
</feature>
<dbReference type="InterPro" id="IPR024764">
    <property type="entry name" value="TFIIIC_Znf"/>
</dbReference>
<dbReference type="AlphaFoldDB" id="A0A9W9X379"/>
<dbReference type="GeneID" id="81626360"/>
<evidence type="ECO:0000259" key="2">
    <source>
        <dbReference type="Pfam" id="PF12660"/>
    </source>
</evidence>
<dbReference type="InterPro" id="IPR024761">
    <property type="entry name" value="TFIIIC_delta_N"/>
</dbReference>
<comment type="caution">
    <text evidence="3">The sequence shown here is derived from an EMBL/GenBank/DDBJ whole genome shotgun (WGS) entry which is preliminary data.</text>
</comment>
<feature type="domain" description="Transcription factor IIIC 90kDa subunit N-terminal" evidence="1">
    <location>
        <begin position="19"/>
        <end position="519"/>
    </location>
</feature>
<dbReference type="EMBL" id="JAPWDQ010000008">
    <property type="protein sequence ID" value="KAJ5483063.1"/>
    <property type="molecule type" value="Genomic_DNA"/>
</dbReference>
<dbReference type="InterPro" id="IPR044230">
    <property type="entry name" value="GTF3C4"/>
</dbReference>